<reference evidence="5" key="1">
    <citation type="journal article" date="2023" name="Int. J. Syst. Evol. Microbiol.">
        <title>Streptomyces meridianus sp. nov. isolated from brackish water of the Tagus estuary in Alcochete, Portugal.</title>
        <authorList>
            <person name="Santos J.D.N."/>
            <person name="Klimek D."/>
            <person name="Calusinska M."/>
            <person name="Lobo Da Cunha A."/>
            <person name="Catita J."/>
            <person name="Goncalves H."/>
            <person name="Gonzalez I."/>
            <person name="Reyes F."/>
            <person name="Lage O.M."/>
        </authorList>
    </citation>
    <scope>NUCLEOTIDE SEQUENCE</scope>
    <source>
        <strain evidence="5">MTZ3.1</strain>
    </source>
</reference>
<dbReference type="RefSeq" id="WP_251414303.1">
    <property type="nucleotide sequence ID" value="NZ_JAMQGM010000026.1"/>
</dbReference>
<organism evidence="5 6">
    <name type="scientific">Streptomyces meridianus</name>
    <dbReference type="NCBI Taxonomy" id="2938945"/>
    <lineage>
        <taxon>Bacteria</taxon>
        <taxon>Bacillati</taxon>
        <taxon>Actinomycetota</taxon>
        <taxon>Actinomycetes</taxon>
        <taxon>Kitasatosporales</taxon>
        <taxon>Streptomycetaceae</taxon>
        <taxon>Streptomyces</taxon>
    </lineage>
</organism>
<dbReference type="Gene3D" id="3.40.710.10">
    <property type="entry name" value="DD-peptidase/beta-lactamase superfamily"/>
    <property type="match status" value="1"/>
</dbReference>
<dbReference type="Proteomes" id="UP001167160">
    <property type="component" value="Unassembled WGS sequence"/>
</dbReference>
<gene>
    <name evidence="5" type="ORF">M1E25_12630</name>
</gene>
<dbReference type="InterPro" id="IPR050515">
    <property type="entry name" value="Beta-lactam/transpept"/>
</dbReference>
<proteinExistence type="predicted"/>
<dbReference type="EMBL" id="JAMQGM010000026">
    <property type="protein sequence ID" value="MCM2578191.1"/>
    <property type="molecule type" value="Genomic_DNA"/>
</dbReference>
<feature type="signal peptide" evidence="2">
    <location>
        <begin position="1"/>
        <end position="23"/>
    </location>
</feature>
<feature type="domain" description="Penicillin binding protein A dimerisation" evidence="4">
    <location>
        <begin position="52"/>
        <end position="134"/>
    </location>
</feature>
<dbReference type="Pfam" id="PF00905">
    <property type="entry name" value="Transpeptidase"/>
    <property type="match status" value="1"/>
</dbReference>
<dbReference type="PANTHER" id="PTHR30627">
    <property type="entry name" value="PEPTIDOGLYCAN D,D-TRANSPEPTIDASE"/>
    <property type="match status" value="1"/>
</dbReference>
<feature type="chain" id="PRO_5045208340" evidence="2">
    <location>
        <begin position="24"/>
        <end position="507"/>
    </location>
</feature>
<keyword evidence="2" id="KW-0732">Signal</keyword>
<feature type="compositionally biased region" description="Basic and acidic residues" evidence="1">
    <location>
        <begin position="485"/>
        <end position="495"/>
    </location>
</feature>
<dbReference type="Gene3D" id="3.90.1310.10">
    <property type="entry name" value="Penicillin-binding protein 2a (Domain 2)"/>
    <property type="match status" value="1"/>
</dbReference>
<evidence type="ECO:0000256" key="1">
    <source>
        <dbReference type="SAM" id="MobiDB-lite"/>
    </source>
</evidence>
<accession>A0ABT0X6Q2</accession>
<comment type="caution">
    <text evidence="5">The sequence shown here is derived from an EMBL/GenBank/DDBJ whole genome shotgun (WGS) entry which is preliminary data.</text>
</comment>
<dbReference type="PANTHER" id="PTHR30627:SF24">
    <property type="entry name" value="PENICILLIN-BINDING PROTEIN 4B"/>
    <property type="match status" value="1"/>
</dbReference>
<dbReference type="InterPro" id="IPR012338">
    <property type="entry name" value="Beta-lactam/transpept-like"/>
</dbReference>
<dbReference type="InterPro" id="IPR054120">
    <property type="entry name" value="PBPA_dimer"/>
</dbReference>
<feature type="domain" description="Penicillin-binding protein transpeptidase" evidence="3">
    <location>
        <begin position="155"/>
        <end position="479"/>
    </location>
</feature>
<evidence type="ECO:0000256" key="2">
    <source>
        <dbReference type="SAM" id="SignalP"/>
    </source>
</evidence>
<evidence type="ECO:0000313" key="5">
    <source>
        <dbReference type="EMBL" id="MCM2578191.1"/>
    </source>
</evidence>
<evidence type="ECO:0000259" key="3">
    <source>
        <dbReference type="Pfam" id="PF00905"/>
    </source>
</evidence>
<dbReference type="Pfam" id="PF21922">
    <property type="entry name" value="PBP_dimer_2"/>
    <property type="match status" value="1"/>
</dbReference>
<dbReference type="SUPFAM" id="SSF56601">
    <property type="entry name" value="beta-lactamase/transpeptidase-like"/>
    <property type="match status" value="1"/>
</dbReference>
<evidence type="ECO:0000313" key="6">
    <source>
        <dbReference type="Proteomes" id="UP001167160"/>
    </source>
</evidence>
<protein>
    <submittedName>
        <fullName evidence="5">Penicillin-binding transpeptidase domain-containing protein</fullName>
    </submittedName>
</protein>
<feature type="region of interest" description="Disordered" evidence="1">
    <location>
        <begin position="485"/>
        <end position="507"/>
    </location>
</feature>
<sequence length="507" mass="52949">MTRCVRRAAVLCLLLLLAPLVAAARIQVLHPREYAANPADRRPAIARYSVPRGDILVDGTPVTGSRDTGEPLRYERTYADGPLFAPVTGYSSQRYGTSLLEAAEDGVLSGTDPRLASFSFLDGLTRPRRPGADVHTTVRAAVQRAAYEGLEGKRGAVAAVEPATGRILAVASAPSYDPALLSGNGPATARTWDGLNADAARPMLNRALRQTYPPGSAFKVVTAAAALDSGLVRDIDAPTDSPLPYTLPGTAVRLGNAADGCEDASLRYAFAVSCNTVFARLGARTGVTGMAEAAERFGFNDAGLRIPAKVTRSNFDRRMEPSQVALSSIGQFDTSATPLQMAMVAAAVANGGEIQQPRLVDRVTTPGGRTVATTRGRSLHQAMSPSTALLLQRMMRDVVTVGSGRDAAIPGVEVGGKTGTAQHGVGNAAVPYAWFIGWAEPEGSFRPTVAVAVVVEDADAERADFTGGGLAAPIAREVMRAAVREADGVDGKTGDGKSGGRQRQSGR</sequence>
<dbReference type="InterPro" id="IPR001460">
    <property type="entry name" value="PCN-bd_Tpept"/>
</dbReference>
<evidence type="ECO:0000259" key="4">
    <source>
        <dbReference type="Pfam" id="PF21922"/>
    </source>
</evidence>
<keyword evidence="6" id="KW-1185">Reference proteome</keyword>
<name>A0ABT0X6Q2_9ACTN</name>